<feature type="chain" id="PRO_5002644612" evidence="2">
    <location>
        <begin position="22"/>
        <end position="92"/>
    </location>
</feature>
<accession>A2IAC1</accession>
<sequence>MSLKLILIYCIVILNIYYASAGTSGFGAVGAIGGIAGATSGSHVSYPGEKDSIESIGAGITLTPEQKKRAAENLKKRQEKENKNGPRTISFK</sequence>
<dbReference type="AlphaFoldDB" id="A2IAC1"/>
<keyword evidence="2" id="KW-0732">Signal</keyword>
<feature type="compositionally biased region" description="Basic and acidic residues" evidence="1">
    <location>
        <begin position="67"/>
        <end position="84"/>
    </location>
</feature>
<dbReference type="EMBL" id="EF179435">
    <property type="protein sequence ID" value="ABM55441.1"/>
    <property type="molecule type" value="mRNA"/>
</dbReference>
<reference evidence="3" key="1">
    <citation type="journal article" date="2007" name="BMC Genomics">
        <title>An insight into the sialome of the oriental rat flea, Xenopsylla cheopis (Rots).</title>
        <authorList>
            <person name="Andersen J.F."/>
            <person name="Hinnebusch B.J."/>
            <person name="Lucas D.A."/>
            <person name="Conrads T.P."/>
            <person name="Veenstra T.D."/>
            <person name="Pham V.M."/>
            <person name="Ribeiro J.M."/>
        </authorList>
    </citation>
    <scope>NUCLEOTIDE SEQUENCE</scope>
    <source>
        <tissue evidence="3">Salivary gland</tissue>
    </source>
</reference>
<evidence type="ECO:0000256" key="2">
    <source>
        <dbReference type="SAM" id="SignalP"/>
    </source>
</evidence>
<evidence type="ECO:0000256" key="1">
    <source>
        <dbReference type="SAM" id="MobiDB-lite"/>
    </source>
</evidence>
<feature type="region of interest" description="Disordered" evidence="1">
    <location>
        <begin position="67"/>
        <end position="92"/>
    </location>
</feature>
<feature type="signal peptide" evidence="2">
    <location>
        <begin position="1"/>
        <end position="21"/>
    </location>
</feature>
<organism evidence="3">
    <name type="scientific">Xenopsylla cheopis</name>
    <name type="common">Oriental rat flea</name>
    <name type="synonym">Pulex cheopis</name>
    <dbReference type="NCBI Taxonomy" id="163159"/>
    <lineage>
        <taxon>Eukaryota</taxon>
        <taxon>Metazoa</taxon>
        <taxon>Ecdysozoa</taxon>
        <taxon>Arthropoda</taxon>
        <taxon>Hexapoda</taxon>
        <taxon>Insecta</taxon>
        <taxon>Pterygota</taxon>
        <taxon>Neoptera</taxon>
        <taxon>Endopterygota</taxon>
        <taxon>Siphonaptera</taxon>
        <taxon>Pulicidae</taxon>
        <taxon>Xenopsyllinae</taxon>
        <taxon>Xenopsylla</taxon>
    </lineage>
</organism>
<name>A2IAC1_XENCH</name>
<proteinExistence type="evidence at transcript level"/>
<evidence type="ECO:0000313" key="3">
    <source>
        <dbReference type="EMBL" id="ABM55441.1"/>
    </source>
</evidence>
<protein>
    <submittedName>
        <fullName evidence="3">Putative secreted salivary protein</fullName>
    </submittedName>
</protein>